<evidence type="ECO:0000256" key="3">
    <source>
        <dbReference type="ARBA" id="ARBA00006861"/>
    </source>
</evidence>
<dbReference type="PANTHER" id="PTHR46094">
    <property type="entry name" value="INTEGRATOR COMPLEX SUBUNIT 9"/>
    <property type="match status" value="1"/>
</dbReference>
<evidence type="ECO:0000256" key="5">
    <source>
        <dbReference type="ARBA" id="ARBA00023242"/>
    </source>
</evidence>
<dbReference type="GO" id="GO:0034472">
    <property type="term" value="P:snRNA 3'-end processing"/>
    <property type="evidence" value="ECO:0007669"/>
    <property type="project" value="TreeGrafter"/>
</dbReference>
<comment type="similarity">
    <text evidence="3">Belongs to the metallo-beta-lactamase superfamily. RNA-metabolizing metallo-beta-lactamase-like family. INTS9 subfamily.</text>
</comment>
<evidence type="ECO:0000256" key="1">
    <source>
        <dbReference type="ARBA" id="ARBA00004123"/>
    </source>
</evidence>
<evidence type="ECO:0000256" key="2">
    <source>
        <dbReference type="ARBA" id="ARBA00004496"/>
    </source>
</evidence>
<name>A0A6A4X2E3_AMPAM</name>
<dbReference type="Pfam" id="PF10996">
    <property type="entry name" value="Beta-Casp"/>
    <property type="match status" value="1"/>
</dbReference>
<dbReference type="SUPFAM" id="SSF56281">
    <property type="entry name" value="Metallo-hydrolase/oxidoreductase"/>
    <property type="match status" value="1"/>
</dbReference>
<keyword evidence="5" id="KW-0539">Nucleus</keyword>
<dbReference type="GO" id="GO:0005737">
    <property type="term" value="C:cytoplasm"/>
    <property type="evidence" value="ECO:0007669"/>
    <property type="project" value="UniProtKB-SubCell"/>
</dbReference>
<dbReference type="Gene3D" id="3.60.15.10">
    <property type="entry name" value="Ribonuclease Z/Hydroxyacylglutathione hydrolase-like"/>
    <property type="match status" value="1"/>
</dbReference>
<dbReference type="Pfam" id="PF16661">
    <property type="entry name" value="Lactamase_B_6"/>
    <property type="match status" value="1"/>
</dbReference>
<accession>A0A6A4X2E3</accession>
<dbReference type="InterPro" id="IPR036866">
    <property type="entry name" value="RibonucZ/Hydroxyglut_hydro"/>
</dbReference>
<reference evidence="7 8" key="1">
    <citation type="submission" date="2019-07" db="EMBL/GenBank/DDBJ databases">
        <title>Draft genome assembly of a fouling barnacle, Amphibalanus amphitrite (Darwin, 1854): The first reference genome for Thecostraca.</title>
        <authorList>
            <person name="Kim W."/>
        </authorList>
    </citation>
    <scope>NUCLEOTIDE SEQUENCE [LARGE SCALE GENOMIC DNA]</scope>
    <source>
        <strain evidence="7">SNU_AA5</strain>
        <tissue evidence="7">Soma without cirri and trophi</tissue>
    </source>
</reference>
<dbReference type="Gene3D" id="3.40.50.10890">
    <property type="match status" value="1"/>
</dbReference>
<dbReference type="PANTHER" id="PTHR46094:SF1">
    <property type="entry name" value="INTEGRATOR COMPLEX SUBUNIT 9"/>
    <property type="match status" value="1"/>
</dbReference>
<organism evidence="7 8">
    <name type="scientific">Amphibalanus amphitrite</name>
    <name type="common">Striped barnacle</name>
    <name type="synonym">Balanus amphitrite</name>
    <dbReference type="NCBI Taxonomy" id="1232801"/>
    <lineage>
        <taxon>Eukaryota</taxon>
        <taxon>Metazoa</taxon>
        <taxon>Ecdysozoa</taxon>
        <taxon>Arthropoda</taxon>
        <taxon>Crustacea</taxon>
        <taxon>Multicrustacea</taxon>
        <taxon>Cirripedia</taxon>
        <taxon>Thoracica</taxon>
        <taxon>Thoracicalcarea</taxon>
        <taxon>Balanomorpha</taxon>
        <taxon>Balanoidea</taxon>
        <taxon>Balanidae</taxon>
        <taxon>Amphibalaninae</taxon>
        <taxon>Amphibalanus</taxon>
    </lineage>
</organism>
<dbReference type="InterPro" id="IPR027074">
    <property type="entry name" value="Integrator_9su"/>
</dbReference>
<dbReference type="EMBL" id="VIIS01000478">
    <property type="protein sequence ID" value="KAF0308561.1"/>
    <property type="molecule type" value="Genomic_DNA"/>
</dbReference>
<dbReference type="InterPro" id="IPR001279">
    <property type="entry name" value="Metallo-B-lactamas"/>
</dbReference>
<dbReference type="GO" id="GO:0032039">
    <property type="term" value="C:integrator complex"/>
    <property type="evidence" value="ECO:0007669"/>
    <property type="project" value="InterPro"/>
</dbReference>
<protein>
    <submittedName>
        <fullName evidence="7">Integrator complex subunit 9</fullName>
    </submittedName>
</protein>
<comment type="subcellular location">
    <subcellularLocation>
        <location evidence="2">Cytoplasm</location>
    </subcellularLocation>
    <subcellularLocation>
        <location evidence="1">Nucleus</location>
    </subcellularLocation>
</comment>
<feature type="domain" description="Beta-Casp" evidence="6">
    <location>
        <begin position="302"/>
        <end position="428"/>
    </location>
</feature>
<proteinExistence type="inferred from homology"/>
<keyword evidence="4" id="KW-0963">Cytoplasm</keyword>
<evidence type="ECO:0000256" key="4">
    <source>
        <dbReference type="ARBA" id="ARBA00022490"/>
    </source>
</evidence>
<dbReference type="OrthoDB" id="5600060at2759"/>
<dbReference type="SMART" id="SM01027">
    <property type="entry name" value="Beta-Casp"/>
    <property type="match status" value="1"/>
</dbReference>
<gene>
    <name evidence="7" type="primary">INTS9</name>
    <name evidence="7" type="ORF">FJT64_020248</name>
</gene>
<dbReference type="Proteomes" id="UP000440578">
    <property type="component" value="Unassembled WGS sequence"/>
</dbReference>
<evidence type="ECO:0000313" key="8">
    <source>
        <dbReference type="Proteomes" id="UP000440578"/>
    </source>
</evidence>
<dbReference type="InterPro" id="IPR022712">
    <property type="entry name" value="Beta_Casp"/>
</dbReference>
<evidence type="ECO:0000313" key="7">
    <source>
        <dbReference type="EMBL" id="KAF0308561.1"/>
    </source>
</evidence>
<comment type="caution">
    <text evidence="7">The sequence shown here is derived from an EMBL/GenBank/DDBJ whole genome shotgun (WGS) entry which is preliminary data.</text>
</comment>
<keyword evidence="8" id="KW-1185">Reference proteome</keyword>
<sequence length="579" mass="64339">MKFYALSGHPNKPCSVLRFKQCTIMLDCGLDETTMLNFLPLPLVPSRRLASLPTWTPKEQPQVEGELRECAGKVFIDSPPEFCPPQTSLIDFSEVDAILVSNYTSMLALPFIVAERGFRGTVYATEPTLHIGRLCMDELLYHMEQTPRAQHAQHWKRLLHLLPAPLCHAYKPKLWRQLYSADAIADAVRRVHTVGYGEKMDVFGALRVMPSSSGYCLGSANWTISSEYEKIVYVNGSSTLTTHPKQLEQAQLRGARVLILNGLTQVPSYNPDDMIGAFCAKVAHTLKGGGNVLVPCCPSGIVYDLIECLAPYLDQQSLSQVPLFFVSPVAEHSLAYSNILAEWLSHNKQVRVYLPEEPFPHGQLVAGGRLRPYKNLQADGFSAEFRQPCVVFAGHPSLRFGDTVHFMELWGGNAANAVIFTSPDFPYLECLAPYQPLAMNYYFTPIDTSLYFSQANKLIRDLKPQALLTPAQYASPVQRSECQLEADCPVLTYRRGDVLTLPVRRAHQRLQLSAELSERLSPVPVGPGVAAATVTGLLHVQDNRHRLDVAPTPASEAASLQELTEARPRYHTYGAVHVP</sequence>
<evidence type="ECO:0000259" key="6">
    <source>
        <dbReference type="SMART" id="SM01027"/>
    </source>
</evidence>
<dbReference type="AlphaFoldDB" id="A0A6A4X2E3"/>